<evidence type="ECO:0000256" key="3">
    <source>
        <dbReference type="ARBA" id="ARBA00022908"/>
    </source>
</evidence>
<dbReference type="SUPFAM" id="SSF50630">
    <property type="entry name" value="Acid proteases"/>
    <property type="match status" value="1"/>
</dbReference>
<dbReference type="SUPFAM" id="SSF56672">
    <property type="entry name" value="DNA/RNA polymerases"/>
    <property type="match status" value="1"/>
</dbReference>
<feature type="compositionally biased region" description="Acidic residues" evidence="4">
    <location>
        <begin position="323"/>
        <end position="336"/>
    </location>
</feature>
<reference evidence="7" key="2">
    <citation type="submission" date="2025-08" db="UniProtKB">
        <authorList>
            <consortium name="RefSeq"/>
        </authorList>
    </citation>
    <scope>IDENTIFICATION</scope>
    <source>
        <tissue evidence="7">Leaf</tissue>
    </source>
</reference>
<dbReference type="InterPro" id="IPR041577">
    <property type="entry name" value="RT_RNaseH_2"/>
</dbReference>
<feature type="domain" description="Reverse transcriptase" evidence="5">
    <location>
        <begin position="584"/>
        <end position="798"/>
    </location>
</feature>
<dbReference type="CDD" id="cd01647">
    <property type="entry name" value="RT_LTR"/>
    <property type="match status" value="1"/>
</dbReference>
<reference evidence="6" key="1">
    <citation type="journal article" date="2021" name="Nat. Commun.">
        <title>Genomic analyses provide insights into spinach domestication and the genetic basis of agronomic traits.</title>
        <authorList>
            <person name="Cai X."/>
            <person name="Sun X."/>
            <person name="Xu C."/>
            <person name="Sun H."/>
            <person name="Wang X."/>
            <person name="Ge C."/>
            <person name="Zhang Z."/>
            <person name="Wang Q."/>
            <person name="Fei Z."/>
            <person name="Jiao C."/>
            <person name="Wang Q."/>
        </authorList>
    </citation>
    <scope>NUCLEOTIDE SEQUENCE [LARGE SCALE GENOMIC DNA]</scope>
    <source>
        <strain evidence="6">cv. Varoflay</strain>
    </source>
</reference>
<dbReference type="Pfam" id="PF00078">
    <property type="entry name" value="RVT_1"/>
    <property type="match status" value="1"/>
</dbReference>
<dbReference type="RefSeq" id="XP_056695780.1">
    <property type="nucleotide sequence ID" value="XM_056839802.1"/>
</dbReference>
<dbReference type="InterPro" id="IPR021109">
    <property type="entry name" value="Peptidase_aspartic_dom_sf"/>
</dbReference>
<dbReference type="PANTHER" id="PTHR24559">
    <property type="entry name" value="TRANSPOSON TY3-I GAG-POL POLYPROTEIN"/>
    <property type="match status" value="1"/>
</dbReference>
<organism evidence="6 7">
    <name type="scientific">Spinacia oleracea</name>
    <name type="common">Spinach</name>
    <dbReference type="NCBI Taxonomy" id="3562"/>
    <lineage>
        <taxon>Eukaryota</taxon>
        <taxon>Viridiplantae</taxon>
        <taxon>Streptophyta</taxon>
        <taxon>Embryophyta</taxon>
        <taxon>Tracheophyta</taxon>
        <taxon>Spermatophyta</taxon>
        <taxon>Magnoliopsida</taxon>
        <taxon>eudicotyledons</taxon>
        <taxon>Gunneridae</taxon>
        <taxon>Pentapetalae</taxon>
        <taxon>Caryophyllales</taxon>
        <taxon>Chenopodiaceae</taxon>
        <taxon>Chenopodioideae</taxon>
        <taxon>Anserineae</taxon>
        <taxon>Spinacia</taxon>
    </lineage>
</organism>
<evidence type="ECO:0000313" key="7">
    <source>
        <dbReference type="RefSeq" id="XP_056695780.1"/>
    </source>
</evidence>
<evidence type="ECO:0000313" key="6">
    <source>
        <dbReference type="Proteomes" id="UP000813463"/>
    </source>
</evidence>
<dbReference type="InterPro" id="IPR005162">
    <property type="entry name" value="Retrotrans_gag_dom"/>
</dbReference>
<sequence length="856" mass="97354">METQSAHILDQSRKIDDMLAVMMEMKNQWKDSTPTGSRSRGNHETNSLQKSLGYNPKLSFPKFDGTNCRIWIRKCSKYFSLCKIADDQKVDLASLNMNDKAESWVSSYLSARGHVEWHEFCLDLAARFKDTRGTNSVEKFNKLTQTDSIETYLDEFEDLKSGVLQTHHNLPEEFILDSFIGGLDPVVKPFVKPFKPNTIAEAVEFVRLQEEHNLALNQKPAKTHSYSQNYKAIQAVPLNASKPALLPTPSTKPIPLPITKFHNRPNRNFRHVPADVRAEKIAKGLCYYCDQHYDRNHKCLLLEPQLFTVEIAGSSEDKADSNSDLEAETDEDEDVNEPVLSLNALSGNQNFQTMRVKGLKGSRVFHILVDSGSTHNFLDLNLARKMGCSIESIPAQHVTVADGNHLKCQHVCKGFSWEMQGKLFVTDVMLIDLGGCDMVLGVQWLATLGPICWDFKELKMVFDQEGDQFTLKGVHPQKVRLLEGPPTEKLIENAVQLCLLQVRDISFNEVKLDNALLTPVSSELQSLKDRYKDIFADPELLPPHRGVFDHTIPLEPNARPVNIRPYRYPLKQRDIIEQLVQEMLDRGIIQNSASPFASPVVLVGKKDGTWRLCVDYRELNSKTIKNKFPIPIIDELIDELAGATVFSKLDLRAGYHQLRVHDDDVHKTAFKTHAGHFEFLVMPFGLTNAPASFQGWMYSVFKPLLRKSVLVFFDDILVYNKTIEDHWQHLGQVFELMRHNMMFAKASKCSFAMERVEYLGHYISAKGVETDPQKISAVESWHVPSNVKELRSFLGLTGYYRKFVQNYSLIYASCKGIGAVLMQENHPLAYISRTLGSKWQKLSVYEKELLAIVFAV</sequence>
<feature type="region of interest" description="Disordered" evidence="4">
    <location>
        <begin position="30"/>
        <end position="50"/>
    </location>
</feature>
<evidence type="ECO:0000256" key="4">
    <source>
        <dbReference type="SAM" id="MobiDB-lite"/>
    </source>
</evidence>
<keyword evidence="3" id="KW-0229">DNA integration</keyword>
<dbReference type="InterPro" id="IPR000477">
    <property type="entry name" value="RT_dom"/>
</dbReference>
<evidence type="ECO:0000256" key="1">
    <source>
        <dbReference type="ARBA" id="ARBA00022842"/>
    </source>
</evidence>
<dbReference type="PROSITE" id="PS50878">
    <property type="entry name" value="RT_POL"/>
    <property type="match status" value="1"/>
</dbReference>
<dbReference type="InterPro" id="IPR053134">
    <property type="entry name" value="RNA-dir_DNA_polymerase"/>
</dbReference>
<dbReference type="Pfam" id="PF03732">
    <property type="entry name" value="Retrotrans_gag"/>
    <property type="match status" value="1"/>
</dbReference>
<dbReference type="InterPro" id="IPR043502">
    <property type="entry name" value="DNA/RNA_pol_sf"/>
</dbReference>
<dbReference type="Proteomes" id="UP000813463">
    <property type="component" value="Chromosome 3"/>
</dbReference>
<accession>A0ABM3RJJ6</accession>
<dbReference type="PANTHER" id="PTHR24559:SF450">
    <property type="entry name" value="RNA-DIRECTED DNA POLYMERASE HOMOLOG"/>
    <property type="match status" value="1"/>
</dbReference>
<dbReference type="InterPro" id="IPR043128">
    <property type="entry name" value="Rev_trsase/Diguanyl_cyclase"/>
</dbReference>
<protein>
    <recommendedName>
        <fullName evidence="5">Reverse transcriptase domain-containing protein</fullName>
    </recommendedName>
</protein>
<dbReference type="CDD" id="cd00303">
    <property type="entry name" value="retropepsin_like"/>
    <property type="match status" value="1"/>
</dbReference>
<dbReference type="Gene3D" id="3.10.10.10">
    <property type="entry name" value="HIV Type 1 Reverse Transcriptase, subunit A, domain 1"/>
    <property type="match status" value="1"/>
</dbReference>
<proteinExistence type="predicted"/>
<dbReference type="Gene3D" id="3.30.70.270">
    <property type="match status" value="2"/>
</dbReference>
<dbReference type="GeneID" id="110776918"/>
<evidence type="ECO:0000256" key="2">
    <source>
        <dbReference type="ARBA" id="ARBA00022884"/>
    </source>
</evidence>
<dbReference type="Pfam" id="PF08284">
    <property type="entry name" value="RVP_2"/>
    <property type="match status" value="1"/>
</dbReference>
<gene>
    <name evidence="7" type="primary">LOC110776918</name>
</gene>
<dbReference type="InterPro" id="IPR001969">
    <property type="entry name" value="Aspartic_peptidase_AS"/>
</dbReference>
<keyword evidence="6" id="KW-1185">Reference proteome</keyword>
<keyword evidence="2" id="KW-0694">RNA-binding</keyword>
<evidence type="ECO:0000259" key="5">
    <source>
        <dbReference type="PROSITE" id="PS50878"/>
    </source>
</evidence>
<keyword evidence="1" id="KW-0460">Magnesium</keyword>
<dbReference type="PROSITE" id="PS00141">
    <property type="entry name" value="ASP_PROTEASE"/>
    <property type="match status" value="1"/>
</dbReference>
<dbReference type="Pfam" id="PF17919">
    <property type="entry name" value="RT_RNaseH_2"/>
    <property type="match status" value="1"/>
</dbReference>
<feature type="region of interest" description="Disordered" evidence="4">
    <location>
        <begin position="314"/>
        <end position="336"/>
    </location>
</feature>
<name>A0ABM3RJJ6_SPIOL</name>
<dbReference type="Gene3D" id="2.40.70.10">
    <property type="entry name" value="Acid Proteases"/>
    <property type="match status" value="1"/>
</dbReference>